<name>A0A2T1HYZ2_9HYPH</name>
<dbReference type="PANTHER" id="PTHR43428">
    <property type="entry name" value="ARSENATE REDUCTASE"/>
    <property type="match status" value="1"/>
</dbReference>
<dbReference type="Gene3D" id="3.40.50.2300">
    <property type="match status" value="1"/>
</dbReference>
<dbReference type="GO" id="GO:0046685">
    <property type="term" value="P:response to arsenic-containing substance"/>
    <property type="evidence" value="ECO:0007669"/>
    <property type="project" value="UniProtKB-KW"/>
</dbReference>
<evidence type="ECO:0000256" key="1">
    <source>
        <dbReference type="ARBA" id="ARBA00022849"/>
    </source>
</evidence>
<protein>
    <submittedName>
        <fullName evidence="3">Low molecular weight phosphatase family protein</fullName>
    </submittedName>
</protein>
<organism evidence="3 4">
    <name type="scientific">Alsobacter soli</name>
    <dbReference type="NCBI Taxonomy" id="2109933"/>
    <lineage>
        <taxon>Bacteria</taxon>
        <taxon>Pseudomonadati</taxon>
        <taxon>Pseudomonadota</taxon>
        <taxon>Alphaproteobacteria</taxon>
        <taxon>Hyphomicrobiales</taxon>
        <taxon>Alsobacteraceae</taxon>
        <taxon>Alsobacter</taxon>
    </lineage>
</organism>
<evidence type="ECO:0000313" key="3">
    <source>
        <dbReference type="EMBL" id="PSC06810.1"/>
    </source>
</evidence>
<dbReference type="EMBL" id="PVZS01000002">
    <property type="protein sequence ID" value="PSC06810.1"/>
    <property type="molecule type" value="Genomic_DNA"/>
</dbReference>
<accession>A0A2T1HYZ2</accession>
<keyword evidence="1" id="KW-0059">Arsenical resistance</keyword>
<keyword evidence="4" id="KW-1185">Reference proteome</keyword>
<evidence type="ECO:0000313" key="4">
    <source>
        <dbReference type="Proteomes" id="UP000239772"/>
    </source>
</evidence>
<dbReference type="PANTHER" id="PTHR43428:SF1">
    <property type="entry name" value="ARSENATE REDUCTASE"/>
    <property type="match status" value="1"/>
</dbReference>
<feature type="domain" description="Phosphotyrosine protein phosphatase I" evidence="2">
    <location>
        <begin position="1"/>
        <end position="124"/>
    </location>
</feature>
<reference evidence="4" key="1">
    <citation type="submission" date="2018-03" db="EMBL/GenBank/DDBJ databases">
        <authorList>
            <person name="Sun L."/>
            <person name="Liu H."/>
            <person name="Chen W."/>
            <person name="Huang K."/>
            <person name="Liu W."/>
            <person name="Gao X."/>
        </authorList>
    </citation>
    <scope>NUCLEOTIDE SEQUENCE [LARGE SCALE GENOMIC DNA]</scope>
    <source>
        <strain evidence="4">SH9</strain>
    </source>
</reference>
<proteinExistence type="predicted"/>
<dbReference type="InterPro" id="IPR023485">
    <property type="entry name" value="Ptyr_pPase"/>
</dbReference>
<dbReference type="OrthoDB" id="9799372at2"/>
<gene>
    <name evidence="3" type="ORF">SLNSH_02895</name>
</gene>
<dbReference type="Pfam" id="PF01451">
    <property type="entry name" value="LMWPc"/>
    <property type="match status" value="1"/>
</dbReference>
<dbReference type="AlphaFoldDB" id="A0A2T1HYZ2"/>
<dbReference type="Proteomes" id="UP000239772">
    <property type="component" value="Unassembled WGS sequence"/>
</dbReference>
<dbReference type="SUPFAM" id="SSF52788">
    <property type="entry name" value="Phosphotyrosine protein phosphatases I"/>
    <property type="match status" value="1"/>
</dbReference>
<evidence type="ECO:0000259" key="2">
    <source>
        <dbReference type="SMART" id="SM00226"/>
    </source>
</evidence>
<sequence>MAEAVARHYFGKSVYVQSAGARKGEVDPFMVAALDEIGIDASKHRPRTLEELEDWEGLNFDLIVTLSPEAHHKALDMTRTHAVDVEYWPTPDPTLVQGSREQKLDAYRDVRDLLTKRIKERLRG</sequence>
<comment type="caution">
    <text evidence="3">The sequence shown here is derived from an EMBL/GenBank/DDBJ whole genome shotgun (WGS) entry which is preliminary data.</text>
</comment>
<dbReference type="InterPro" id="IPR036196">
    <property type="entry name" value="Ptyr_pPase_sf"/>
</dbReference>
<dbReference type="SMART" id="SM00226">
    <property type="entry name" value="LMWPc"/>
    <property type="match status" value="1"/>
</dbReference>